<accession>A0A3B6VLC8</accession>
<sequence length="107" mass="13031">MINYLLILFAFTLLIKYIVSKIIISKRANIFLNKHFQDEDKLYTIEEVSNSFKLDKEHFKSLISILETHQYFSFFNKRGVTMVKDYYSRYELKYLVELLLKKKKLKF</sequence>
<organism evidence="1 2">
    <name type="scientific">Brachyspira pilosicoli P43/6/78</name>
    <dbReference type="NCBI Taxonomy" id="1042417"/>
    <lineage>
        <taxon>Bacteria</taxon>
        <taxon>Pseudomonadati</taxon>
        <taxon>Spirochaetota</taxon>
        <taxon>Spirochaetia</taxon>
        <taxon>Brachyspirales</taxon>
        <taxon>Brachyspiraceae</taxon>
        <taxon>Brachyspira</taxon>
    </lineage>
</organism>
<dbReference type="Proteomes" id="UP000010793">
    <property type="component" value="Chromosome"/>
</dbReference>
<evidence type="ECO:0000313" key="2">
    <source>
        <dbReference type="Proteomes" id="UP000010793"/>
    </source>
</evidence>
<dbReference type="RefSeq" id="WP_014936749.1">
    <property type="nucleotide sequence ID" value="NC_019908.1"/>
</dbReference>
<keyword evidence="2" id="KW-1185">Reference proteome</keyword>
<name>A0A3B6VLC8_BRAPL</name>
<dbReference type="KEGG" id="bpip:BPP43_07425"/>
<proteinExistence type="predicted"/>
<protein>
    <submittedName>
        <fullName evidence="1">Uncharacterized protein</fullName>
    </submittedName>
</protein>
<gene>
    <name evidence="1" type="ORF">BPP43_07425</name>
</gene>
<dbReference type="EMBL" id="CP002873">
    <property type="protein sequence ID" value="AGA66703.1"/>
    <property type="molecule type" value="Genomic_DNA"/>
</dbReference>
<reference evidence="1 2" key="1">
    <citation type="journal article" date="2013" name="Genome Announc.">
        <title>Complete Genome Sequence of the Porcine Strain Brachyspira pilosicoli P43/6/78(T.).</title>
        <authorList>
            <person name="Lin C."/>
            <person name="den Bakker H.C."/>
            <person name="Suzuki H."/>
            <person name="Lefebure T."/>
            <person name="Ponnala L."/>
            <person name="Sun Q."/>
            <person name="Stanhope M.J."/>
            <person name="Wiedmann M."/>
            <person name="Duhamel G.E."/>
        </authorList>
    </citation>
    <scope>NUCLEOTIDE SEQUENCE [LARGE SCALE GENOMIC DNA]</scope>
    <source>
        <strain evidence="1 2">P43/6/78</strain>
    </source>
</reference>
<dbReference type="AlphaFoldDB" id="A0A3B6VLC8"/>
<evidence type="ECO:0000313" key="1">
    <source>
        <dbReference type="EMBL" id="AGA66703.1"/>
    </source>
</evidence>